<evidence type="ECO:0000313" key="1">
    <source>
        <dbReference type="EMBL" id="BBL62225.1"/>
    </source>
</evidence>
<keyword evidence="2" id="KW-1185">Reference proteome</keyword>
<proteinExistence type="predicted"/>
<keyword evidence="1" id="KW-0067">ATP-binding</keyword>
<protein>
    <submittedName>
        <fullName evidence="1">Teichoic acid ABC transporter ATP-binding protein</fullName>
    </submittedName>
</protein>
<dbReference type="Proteomes" id="UP000825015">
    <property type="component" value="Chromosome"/>
</dbReference>
<organism evidence="1 2">
    <name type="scientific">Methanobrevibacter arboriphilus</name>
    <dbReference type="NCBI Taxonomy" id="39441"/>
    <lineage>
        <taxon>Archaea</taxon>
        <taxon>Methanobacteriati</taxon>
        <taxon>Methanobacteriota</taxon>
        <taxon>Methanomada group</taxon>
        <taxon>Methanobacteria</taxon>
        <taxon>Methanobacteriales</taxon>
        <taxon>Methanobacteriaceae</taxon>
        <taxon>Methanobrevibacter</taxon>
    </lineage>
</organism>
<accession>A0ACA8R3E2</accession>
<keyword evidence="1" id="KW-0547">Nucleotide-binding</keyword>
<name>A0ACA8R3E2_METAZ</name>
<reference evidence="1" key="1">
    <citation type="submission" date="2019-06" db="EMBL/GenBank/DDBJ databases">
        <title>Complete genome sequence of Methanobrevibacter arboriphilus strain SA.</title>
        <authorList>
            <person name="Asakawa S."/>
        </authorList>
    </citation>
    <scope>NUCLEOTIDE SEQUENCE</scope>
    <source>
        <strain evidence="1">SA</strain>
    </source>
</reference>
<sequence>MVEINSNNQKTENLPDEKESENIDDIVISVNNVSMEFNLSKEKIDNFKEYIIKFIKRDIEHDNFWALKNVSFNIKKGDRIGIVGLNGAGKSTLLKIISGVMKPTKGDVAITGKIAPLLELGAGFDSNYSGYENVYLNAAMMGFPKEFIRSKLDEIVEFSELKDFMNVPIKNYSSGMKARLGFSIATLVDPDILILDEVLSVGDIKFRKKSEKRIMELFEKGTTVIFVSHSLNQVRRLCNKAVWLEKGEIVMKGDCEEVCNEFEKTLDEDKDLSKNLRLKRIENLKKRQKILKSMEEKEQRALEEIENEQRENK</sequence>
<dbReference type="EMBL" id="AP019779">
    <property type="protein sequence ID" value="BBL62225.1"/>
    <property type="molecule type" value="Genomic_DNA"/>
</dbReference>
<evidence type="ECO:0000313" key="2">
    <source>
        <dbReference type="Proteomes" id="UP000825015"/>
    </source>
</evidence>
<gene>
    <name evidence="1" type="ORF">MarbSA_12650</name>
</gene>